<feature type="domain" description="Chromo" evidence="9">
    <location>
        <begin position="737"/>
        <end position="785"/>
    </location>
</feature>
<keyword evidence="12" id="KW-1185">Reference proteome</keyword>
<keyword evidence="7 11" id="KW-0695">RNA-directed DNA polymerase</keyword>
<dbReference type="PANTHER" id="PTHR37984:SF5">
    <property type="entry name" value="PROTEIN NYNRIN-LIKE"/>
    <property type="match status" value="1"/>
</dbReference>
<dbReference type="Gene3D" id="1.10.340.70">
    <property type="match status" value="1"/>
</dbReference>
<evidence type="ECO:0000259" key="10">
    <source>
        <dbReference type="PROSITE" id="PS50994"/>
    </source>
</evidence>
<dbReference type="InterPro" id="IPR043502">
    <property type="entry name" value="DNA/RNA_pol_sf"/>
</dbReference>
<dbReference type="InterPro" id="IPR012337">
    <property type="entry name" value="RNaseH-like_sf"/>
</dbReference>
<reference evidence="11" key="1">
    <citation type="submission" date="2014-09" db="EMBL/GenBank/DDBJ databases">
        <title>Genome sequence of the luminous mushroom Mycena chlorophos for searching fungal bioluminescence genes.</title>
        <authorList>
            <person name="Tanaka Y."/>
            <person name="Kasuga D."/>
            <person name="Oba Y."/>
            <person name="Hase S."/>
            <person name="Sato K."/>
            <person name="Oba Y."/>
            <person name="Sakakibara Y."/>
        </authorList>
    </citation>
    <scope>NUCLEOTIDE SEQUENCE</scope>
</reference>
<dbReference type="SUPFAM" id="SSF54160">
    <property type="entry name" value="Chromo domain-like"/>
    <property type="match status" value="1"/>
</dbReference>
<dbReference type="Gene3D" id="3.30.420.10">
    <property type="entry name" value="Ribonuclease H-like superfamily/Ribonuclease H"/>
    <property type="match status" value="2"/>
</dbReference>
<feature type="coiled-coil region" evidence="8">
    <location>
        <begin position="597"/>
        <end position="624"/>
    </location>
</feature>
<dbReference type="CDD" id="cd09274">
    <property type="entry name" value="RNase_HI_RT_Ty3"/>
    <property type="match status" value="1"/>
</dbReference>
<dbReference type="PROSITE" id="PS50994">
    <property type="entry name" value="INTEGRASE"/>
    <property type="match status" value="1"/>
</dbReference>
<evidence type="ECO:0000256" key="8">
    <source>
        <dbReference type="SAM" id="Coils"/>
    </source>
</evidence>
<dbReference type="Pfam" id="PF00385">
    <property type="entry name" value="Chromo"/>
    <property type="match status" value="1"/>
</dbReference>
<dbReference type="SMART" id="SM00298">
    <property type="entry name" value="CHROMO"/>
    <property type="match status" value="1"/>
</dbReference>
<dbReference type="InterPro" id="IPR001584">
    <property type="entry name" value="Integrase_cat-core"/>
</dbReference>
<dbReference type="Pfam" id="PF17921">
    <property type="entry name" value="Integrase_H2C2"/>
    <property type="match status" value="1"/>
</dbReference>
<protein>
    <submittedName>
        <fullName evidence="11">Reverse transcriptase-RNase H-integrase</fullName>
    </submittedName>
</protein>
<dbReference type="Gene3D" id="2.40.50.40">
    <property type="match status" value="1"/>
</dbReference>
<evidence type="ECO:0000313" key="11">
    <source>
        <dbReference type="EMBL" id="GAT44984.1"/>
    </source>
</evidence>
<dbReference type="SUPFAM" id="SSF56672">
    <property type="entry name" value="DNA/RNA polymerases"/>
    <property type="match status" value="1"/>
</dbReference>
<dbReference type="SUPFAM" id="SSF53098">
    <property type="entry name" value="Ribonuclease H-like"/>
    <property type="match status" value="1"/>
</dbReference>
<accession>A0ABQ0L1E8</accession>
<keyword evidence="1" id="KW-0808">Transferase</keyword>
<evidence type="ECO:0000256" key="5">
    <source>
        <dbReference type="ARBA" id="ARBA00022801"/>
    </source>
</evidence>
<dbReference type="InterPro" id="IPR016197">
    <property type="entry name" value="Chromo-like_dom_sf"/>
</dbReference>
<dbReference type="InterPro" id="IPR041373">
    <property type="entry name" value="RT_RNaseH"/>
</dbReference>
<dbReference type="Gene3D" id="3.30.70.270">
    <property type="match status" value="2"/>
</dbReference>
<dbReference type="InterPro" id="IPR000953">
    <property type="entry name" value="Chromo/chromo_shadow_dom"/>
</dbReference>
<proteinExistence type="predicted"/>
<dbReference type="Pfam" id="PF17917">
    <property type="entry name" value="RT_RNaseH"/>
    <property type="match status" value="1"/>
</dbReference>
<evidence type="ECO:0000256" key="4">
    <source>
        <dbReference type="ARBA" id="ARBA00022759"/>
    </source>
</evidence>
<gene>
    <name evidence="11" type="ORF">MCHLO_02582</name>
</gene>
<keyword evidence="6" id="KW-0694">RNA-binding</keyword>
<evidence type="ECO:0000256" key="2">
    <source>
        <dbReference type="ARBA" id="ARBA00022695"/>
    </source>
</evidence>
<evidence type="ECO:0000256" key="1">
    <source>
        <dbReference type="ARBA" id="ARBA00022679"/>
    </source>
</evidence>
<keyword evidence="4" id="KW-0255">Endonuclease</keyword>
<name>A0ABQ0L1E8_MYCCL</name>
<feature type="domain" description="Integrase catalytic" evidence="10">
    <location>
        <begin position="417"/>
        <end position="588"/>
    </location>
</feature>
<evidence type="ECO:0000256" key="6">
    <source>
        <dbReference type="ARBA" id="ARBA00022884"/>
    </source>
</evidence>
<evidence type="ECO:0000259" key="9">
    <source>
        <dbReference type="PROSITE" id="PS50013"/>
    </source>
</evidence>
<dbReference type="InterPro" id="IPR041588">
    <property type="entry name" value="Integrase_H2C2"/>
</dbReference>
<sequence>MVFAALQKASLYANERKTELFRYEIDFLGHHISQRGIEPDRSKVERIASWPVPNSATKVRAFLGLVRFVAQFLPGLATYTETLTPLTTKNADKLWPGWTAKHQSAFERIKGLVTGADCLTVIDHDNLEKNKIFVTTDASDSRTGAILSFGESWQTARPVAFDSMTLKGAELNYAVHEKELLAIIRALKKWRSDLLGSHFTIYTDHRTLENFMTQKELSRRQARWSEFLSQFDFEIVYLPGQDNTGADALSRTDFDREVKPVTLVLPQACPSPMDAARSLSQTSEPRLERETVGAILEITTDDELLDRIRSGYEEDSWTKKLPSISNSLPGLKCENGLWFIGERLIIPRANGLRETFFQIAHDALGHFGFDKSYASLRNSYYWPNMRKEFEGSYIPSCADCQRNKSRTHRKGGGPLHPLPVPDGRCESVALDFIGPLPEEEGFNCLLTLTCRLGSDVQFVPCRTDLTAKELATLFFKHWYCENGLPMDLVSDRDKLFLSDFWKALHKLTGVKLRMSTSYHPQSDGASERTNKTLIQAIRFHVAANQSGWLRALPIIRFNIMNSVNASTGFSGFQLRYGRVPRVLPALVAPEGRVKNFERDAADVIAQLELDVAEAQENLIAAKAEQAYYANKDRGPLPDFKVGDRVLLDTKNRRRHFIASGSGRVAKFMVRGDGPYEIIAVHPECSTVTLDLRGQKAFPVFHASEVEPFVENDGDLFPERELPQPGPVVTPEGQDDEYLVERIVDERLWRKKVQYKVRWYGWGPEYDEWKDAAEVEDLAVLDAWKQGASQSGIADTNLLETVAAVQDSKTTNDTHPQDHHSTTSTKCATRLSKAVCEAHWRFFGGDRFL</sequence>
<keyword evidence="3" id="KW-0540">Nuclease</keyword>
<dbReference type="Proteomes" id="UP000815677">
    <property type="component" value="Unassembled WGS sequence"/>
</dbReference>
<evidence type="ECO:0000256" key="7">
    <source>
        <dbReference type="ARBA" id="ARBA00022918"/>
    </source>
</evidence>
<dbReference type="InterPro" id="IPR050951">
    <property type="entry name" value="Retrovirus_Pol_polyprotein"/>
</dbReference>
<dbReference type="InterPro" id="IPR043128">
    <property type="entry name" value="Rev_trsase/Diguanyl_cyclase"/>
</dbReference>
<evidence type="ECO:0000256" key="3">
    <source>
        <dbReference type="ARBA" id="ARBA00022722"/>
    </source>
</evidence>
<dbReference type="EMBL" id="DF840490">
    <property type="protein sequence ID" value="GAT44984.1"/>
    <property type="molecule type" value="Genomic_DNA"/>
</dbReference>
<keyword evidence="2" id="KW-0548">Nucleotidyltransferase</keyword>
<evidence type="ECO:0000313" key="12">
    <source>
        <dbReference type="Proteomes" id="UP000815677"/>
    </source>
</evidence>
<keyword evidence="5" id="KW-0378">Hydrolase</keyword>
<dbReference type="PANTHER" id="PTHR37984">
    <property type="entry name" value="PROTEIN CBG26694"/>
    <property type="match status" value="1"/>
</dbReference>
<dbReference type="InterPro" id="IPR023780">
    <property type="entry name" value="Chromo_domain"/>
</dbReference>
<organism evidence="11 12">
    <name type="scientific">Mycena chlorophos</name>
    <name type="common">Agaric fungus</name>
    <name type="synonym">Agaricus chlorophos</name>
    <dbReference type="NCBI Taxonomy" id="658473"/>
    <lineage>
        <taxon>Eukaryota</taxon>
        <taxon>Fungi</taxon>
        <taxon>Dikarya</taxon>
        <taxon>Basidiomycota</taxon>
        <taxon>Agaricomycotina</taxon>
        <taxon>Agaricomycetes</taxon>
        <taxon>Agaricomycetidae</taxon>
        <taxon>Agaricales</taxon>
        <taxon>Marasmiineae</taxon>
        <taxon>Mycenaceae</taxon>
        <taxon>Mycena</taxon>
    </lineage>
</organism>
<dbReference type="GO" id="GO:0003964">
    <property type="term" value="F:RNA-directed DNA polymerase activity"/>
    <property type="evidence" value="ECO:0007669"/>
    <property type="project" value="UniProtKB-KW"/>
</dbReference>
<keyword evidence="8" id="KW-0175">Coiled coil</keyword>
<dbReference type="InterPro" id="IPR036397">
    <property type="entry name" value="RNaseH_sf"/>
</dbReference>
<dbReference type="PROSITE" id="PS50013">
    <property type="entry name" value="CHROMO_2"/>
    <property type="match status" value="1"/>
</dbReference>